<proteinExistence type="predicted"/>
<name>A0A2S4KTJ3_9HYPO</name>
<dbReference type="InterPro" id="IPR002889">
    <property type="entry name" value="WSC_carb-bd"/>
</dbReference>
<protein>
    <recommendedName>
        <fullName evidence="4">WSC domain-containing protein</fullName>
    </recommendedName>
</protein>
<reference evidence="5 6" key="1">
    <citation type="submission" date="2018-01" db="EMBL/GenBank/DDBJ databases">
        <title>Harnessing the power of phylogenomics to disentangle the directionality and signatures of interkingdom host jumping in the parasitic fungal genus Tolypocladium.</title>
        <authorList>
            <person name="Quandt C.A."/>
            <person name="Patterson W."/>
            <person name="Spatafora J.W."/>
        </authorList>
    </citation>
    <scope>NUCLEOTIDE SEQUENCE [LARGE SCALE GENOMIC DNA]</scope>
    <source>
        <strain evidence="5 6">NRBC 100945</strain>
    </source>
</reference>
<feature type="region of interest" description="Disordered" evidence="2">
    <location>
        <begin position="239"/>
        <end position="394"/>
    </location>
</feature>
<evidence type="ECO:0000256" key="3">
    <source>
        <dbReference type="SAM" id="SignalP"/>
    </source>
</evidence>
<feature type="compositionally biased region" description="Low complexity" evidence="2">
    <location>
        <begin position="243"/>
        <end position="321"/>
    </location>
</feature>
<dbReference type="PANTHER" id="PTHR45964:SF5">
    <property type="entry name" value="WSCD FAMILY MEMBER CG9164"/>
    <property type="match status" value="1"/>
</dbReference>
<keyword evidence="1" id="KW-0677">Repeat</keyword>
<organism evidence="5 6">
    <name type="scientific">Tolypocladium paradoxum</name>
    <dbReference type="NCBI Taxonomy" id="94208"/>
    <lineage>
        <taxon>Eukaryota</taxon>
        <taxon>Fungi</taxon>
        <taxon>Dikarya</taxon>
        <taxon>Ascomycota</taxon>
        <taxon>Pezizomycotina</taxon>
        <taxon>Sordariomycetes</taxon>
        <taxon>Hypocreomycetidae</taxon>
        <taxon>Hypocreales</taxon>
        <taxon>Ophiocordycipitaceae</taxon>
        <taxon>Tolypocladium</taxon>
    </lineage>
</organism>
<dbReference type="Proteomes" id="UP000237481">
    <property type="component" value="Unassembled WGS sequence"/>
</dbReference>
<dbReference type="PROSITE" id="PS51212">
    <property type="entry name" value="WSC"/>
    <property type="match status" value="2"/>
</dbReference>
<keyword evidence="6" id="KW-1185">Reference proteome</keyword>
<evidence type="ECO:0000256" key="2">
    <source>
        <dbReference type="SAM" id="MobiDB-lite"/>
    </source>
</evidence>
<sequence>MRSALTAAAALAIVPLTMAWNVELPPCLDKFKPFVSSGCFQDGNPPALVYRSSQDQKTMTVEKCIAECKGNGFRYAGLKYYGVCFCGATVNGPQVDDSQCSFPCNGNKAETCGGDKTLSVWQDPTFSKGPNVTIDDYKSVGCYTDDSKKGRTLSWPVKLDATTFTTKGCLAACEKDGYPFAGTEYGGECWCGVVLANDTTKVDDKECNIPCKGDAKDNCGGRSRLSLYVAKDLESLEPCGYQPPGTTTTAPPVTTTATTSIPGETTTTMSDGTTTTNPAETTTTNPEETTTRPGETTTSGNITTTNPTDTTTTTPTDITTTKPEETTTTKPGETITSGDPTTTNPTDTTTTTPADTTTTTPADTTTTSPTETTTKPGETTTTKPTTTTNGPGTTTTVSLCTATQTLPPKCEWKCGNWCAPPLPNWGNKLECMAAAKTCALQVVSCFKYAGWPNTVDCFDFQKWCGNVQQYCLGTCAWGKCGKGDCWNKLKPSKGNAPTTTTSVYPCPPTTTTKATATTQTPVTSCPPGPTNICTQPANNKWGYGPGKPVGGIPLPVVGCNDQKNDWSKNPFKYYTEPNTFNCPSFPWPKRPNVCIDACNEQYQECRDTYVYSCKKLGWKGSFHKRLAGETDEQFERRWLLFSPSRSCAVGRNSRSWSIFGSDSVSCWGLGGNTPIQAGLRCKAQWVDCLAANKWVNPGDKCKKWCDQY</sequence>
<feature type="domain" description="WSC" evidence="4">
    <location>
        <begin position="33"/>
        <end position="124"/>
    </location>
</feature>
<evidence type="ECO:0000313" key="6">
    <source>
        <dbReference type="Proteomes" id="UP000237481"/>
    </source>
</evidence>
<feature type="chain" id="PRO_5015558969" description="WSC domain-containing protein" evidence="3">
    <location>
        <begin position="20"/>
        <end position="708"/>
    </location>
</feature>
<evidence type="ECO:0000259" key="4">
    <source>
        <dbReference type="PROSITE" id="PS51212"/>
    </source>
</evidence>
<feature type="compositionally biased region" description="Low complexity" evidence="2">
    <location>
        <begin position="328"/>
        <end position="394"/>
    </location>
</feature>
<dbReference type="STRING" id="94208.A0A2S4KTJ3"/>
<dbReference type="AlphaFoldDB" id="A0A2S4KTJ3"/>
<gene>
    <name evidence="5" type="ORF">TPAR_06315</name>
</gene>
<comment type="caution">
    <text evidence="5">The sequence shown here is derived from an EMBL/GenBank/DDBJ whole genome shotgun (WGS) entry which is preliminary data.</text>
</comment>
<dbReference type="OrthoDB" id="2019572at2759"/>
<evidence type="ECO:0000313" key="5">
    <source>
        <dbReference type="EMBL" id="POR33498.1"/>
    </source>
</evidence>
<dbReference type="InterPro" id="IPR051589">
    <property type="entry name" value="Sialate-O-sulfotransferase"/>
</dbReference>
<feature type="signal peptide" evidence="3">
    <location>
        <begin position="1"/>
        <end position="19"/>
    </location>
</feature>
<dbReference type="PANTHER" id="PTHR45964">
    <property type="entry name" value="WSCD FAMILY MEMBER CG9164"/>
    <property type="match status" value="1"/>
</dbReference>
<evidence type="ECO:0000256" key="1">
    <source>
        <dbReference type="ARBA" id="ARBA00022737"/>
    </source>
</evidence>
<dbReference type="Pfam" id="PF01822">
    <property type="entry name" value="WSC"/>
    <property type="match status" value="2"/>
</dbReference>
<accession>A0A2S4KTJ3</accession>
<dbReference type="SMART" id="SM00321">
    <property type="entry name" value="WSC"/>
    <property type="match status" value="2"/>
</dbReference>
<dbReference type="EMBL" id="PKSG01000682">
    <property type="protein sequence ID" value="POR33498.1"/>
    <property type="molecule type" value="Genomic_DNA"/>
</dbReference>
<feature type="domain" description="WSC" evidence="4">
    <location>
        <begin position="136"/>
        <end position="231"/>
    </location>
</feature>
<keyword evidence="3" id="KW-0732">Signal</keyword>